<dbReference type="Pfam" id="PF08292">
    <property type="entry name" value="RNA_pol_Rbc25"/>
    <property type="match status" value="1"/>
</dbReference>
<evidence type="ECO:0000259" key="8">
    <source>
        <dbReference type="Pfam" id="PF08292"/>
    </source>
</evidence>
<evidence type="ECO:0000256" key="6">
    <source>
        <dbReference type="RuleBase" id="RU369086"/>
    </source>
</evidence>
<dbReference type="InterPro" id="IPR012340">
    <property type="entry name" value="NA-bd_OB-fold"/>
</dbReference>
<keyword evidence="10" id="KW-1185">Reference proteome</keyword>
<comment type="function">
    <text evidence="6">DNA-dependent RNA polymerase which catalyzes the transcription of DNA into RNA using the four ribonucleoside triphosphates as substrates.</text>
</comment>
<evidence type="ECO:0000259" key="7">
    <source>
        <dbReference type="Pfam" id="PF03876"/>
    </source>
</evidence>
<dbReference type="PANTHER" id="PTHR12709">
    <property type="entry name" value="DNA-DIRECTED RNA POLYMERASE II, III"/>
    <property type="match status" value="1"/>
</dbReference>
<evidence type="ECO:0000256" key="5">
    <source>
        <dbReference type="ARBA" id="ARBA00023242"/>
    </source>
</evidence>
<dbReference type="SUPFAM" id="SSF50249">
    <property type="entry name" value="Nucleic acid-binding proteins"/>
    <property type="match status" value="1"/>
</dbReference>
<dbReference type="InterPro" id="IPR036898">
    <property type="entry name" value="RNA_pol_Rpb7-like_N_sf"/>
</dbReference>
<evidence type="ECO:0000313" key="10">
    <source>
        <dbReference type="Proteomes" id="UP001363622"/>
    </source>
</evidence>
<reference evidence="9 10" key="1">
    <citation type="submission" date="2024-04" db="EMBL/GenBank/DDBJ databases">
        <title>Phyllosticta paracitricarpa is synonymous to the EU quarantine fungus P. citricarpa based on phylogenomic analyses.</title>
        <authorList>
            <consortium name="Lawrence Berkeley National Laboratory"/>
            <person name="Van Ingen-Buijs V.A."/>
            <person name="Van Westerhoven A.C."/>
            <person name="Haridas S."/>
            <person name="Skiadas P."/>
            <person name="Martin F."/>
            <person name="Groenewald J.Z."/>
            <person name="Crous P.W."/>
            <person name="Seidl M.F."/>
        </authorList>
    </citation>
    <scope>NUCLEOTIDE SEQUENCE [LARGE SCALE GENOMIC DNA]</scope>
    <source>
        <strain evidence="9 10">CBS 123371</strain>
    </source>
</reference>
<evidence type="ECO:0000256" key="4">
    <source>
        <dbReference type="ARBA" id="ARBA00023163"/>
    </source>
</evidence>
<dbReference type="InterPro" id="IPR013238">
    <property type="entry name" value="RNA_pol_III_Rbc25"/>
</dbReference>
<dbReference type="EMBL" id="JBBPHU010000002">
    <property type="protein sequence ID" value="KAK7521637.1"/>
    <property type="molecule type" value="Genomic_DNA"/>
</dbReference>
<keyword evidence="3 6" id="KW-0240">DNA-directed RNA polymerase</keyword>
<organism evidence="9 10">
    <name type="scientific">Phyllosticta citriasiana</name>
    <dbReference type="NCBI Taxonomy" id="595635"/>
    <lineage>
        <taxon>Eukaryota</taxon>
        <taxon>Fungi</taxon>
        <taxon>Dikarya</taxon>
        <taxon>Ascomycota</taxon>
        <taxon>Pezizomycotina</taxon>
        <taxon>Dothideomycetes</taxon>
        <taxon>Dothideomycetes incertae sedis</taxon>
        <taxon>Botryosphaeriales</taxon>
        <taxon>Phyllostictaceae</taxon>
        <taxon>Phyllosticta</taxon>
    </lineage>
</organism>
<name>A0ABR1KTY3_9PEZI</name>
<comment type="subcellular location">
    <subcellularLocation>
        <location evidence="1 6">Nucleus</location>
    </subcellularLocation>
</comment>
<dbReference type="Gene3D" id="2.40.50.140">
    <property type="entry name" value="Nucleic acid-binding proteins"/>
    <property type="match status" value="1"/>
</dbReference>
<evidence type="ECO:0000313" key="9">
    <source>
        <dbReference type="EMBL" id="KAK7521637.1"/>
    </source>
</evidence>
<dbReference type="PANTHER" id="PTHR12709:SF1">
    <property type="entry name" value="DNA-DIRECTED RNA POLYMERASE III SUBUNIT RPC8"/>
    <property type="match status" value="1"/>
</dbReference>
<evidence type="ECO:0000256" key="3">
    <source>
        <dbReference type="ARBA" id="ARBA00022478"/>
    </source>
</evidence>
<sequence>MFLTTTISDLIQIKPEEFEKSSIKAIKDAIHAKYSNKVIQEVGLCICLRDILKSSEGLIGHGTGIVNVNVDFRLVVFRPFKGEIIEGKITGASSQGIKIALDFFDDIFVPGPVNLFEGVNFVGQEQVWVWTTENGDELFFDLEETVRFRVEAEIWTDQSPQAPTTDDTQVERKSPYRIIGSMQQAGLGPTLWWEEGAEEE</sequence>
<dbReference type="InterPro" id="IPR005576">
    <property type="entry name" value="Rpb7-like_N"/>
</dbReference>
<comment type="similarity">
    <text evidence="2">Belongs to the eukaryotic RPB7/RPC8 RNA polymerase subunit family.</text>
</comment>
<comment type="caution">
    <text evidence="9">The sequence shown here is derived from an EMBL/GenBank/DDBJ whole genome shotgun (WGS) entry which is preliminary data.</text>
</comment>
<gene>
    <name evidence="9" type="ORF">IWZ03DRAFT_98327</name>
</gene>
<proteinExistence type="inferred from homology"/>
<dbReference type="Proteomes" id="UP001363622">
    <property type="component" value="Unassembled WGS sequence"/>
</dbReference>
<dbReference type="InterPro" id="IPR045113">
    <property type="entry name" value="Rpb7-like"/>
</dbReference>
<dbReference type="Pfam" id="PF03876">
    <property type="entry name" value="SHS2_Rpb7-N"/>
    <property type="match status" value="1"/>
</dbReference>
<protein>
    <recommendedName>
        <fullName evidence="6">DNA-directed RNA polymerase subunit</fullName>
    </recommendedName>
</protein>
<dbReference type="GO" id="GO:0000428">
    <property type="term" value="C:DNA-directed RNA polymerase complex"/>
    <property type="evidence" value="ECO:0007669"/>
    <property type="project" value="UniProtKB-KW"/>
</dbReference>
<dbReference type="Gene3D" id="3.30.1490.120">
    <property type="entry name" value="RNA polymerase Rpb7-like, N-terminal domain"/>
    <property type="match status" value="1"/>
</dbReference>
<feature type="domain" description="RNA polymerase Rpb7-like N-terminal" evidence="7">
    <location>
        <begin position="8"/>
        <end position="64"/>
    </location>
</feature>
<accession>A0ABR1KTY3</accession>
<keyword evidence="5 6" id="KW-0539">Nucleus</keyword>
<dbReference type="SUPFAM" id="SSF88798">
    <property type="entry name" value="N-terminal, heterodimerisation domain of RBP7 (RpoE)"/>
    <property type="match status" value="1"/>
</dbReference>
<dbReference type="CDD" id="cd04330">
    <property type="entry name" value="RNAP_III_Rpc25_N"/>
    <property type="match status" value="1"/>
</dbReference>
<evidence type="ECO:0000256" key="1">
    <source>
        <dbReference type="ARBA" id="ARBA00004123"/>
    </source>
</evidence>
<evidence type="ECO:0000256" key="2">
    <source>
        <dbReference type="ARBA" id="ARBA00009307"/>
    </source>
</evidence>
<keyword evidence="4 6" id="KW-0804">Transcription</keyword>
<feature type="domain" description="RNA polymerase III subunit Rpc25" evidence="8">
    <location>
        <begin position="83"/>
        <end position="193"/>
    </location>
</feature>